<keyword evidence="2" id="KW-1185">Reference proteome</keyword>
<accession>A0A934WL38</accession>
<comment type="caution">
    <text evidence="1">The sequence shown here is derived from an EMBL/GenBank/DDBJ whole genome shotgun (WGS) entry which is preliminary data.</text>
</comment>
<gene>
    <name evidence="1" type="ORF">JJB11_03600</name>
</gene>
<protein>
    <submittedName>
        <fullName evidence="1">Uncharacterized protein</fullName>
    </submittedName>
</protein>
<organism evidence="1 2">
    <name type="scientific">Ramlibacter ginsenosidimutans</name>
    <dbReference type="NCBI Taxonomy" id="502333"/>
    <lineage>
        <taxon>Bacteria</taxon>
        <taxon>Pseudomonadati</taxon>
        <taxon>Pseudomonadota</taxon>
        <taxon>Betaproteobacteria</taxon>
        <taxon>Burkholderiales</taxon>
        <taxon>Comamonadaceae</taxon>
        <taxon>Ramlibacter</taxon>
    </lineage>
</organism>
<evidence type="ECO:0000313" key="1">
    <source>
        <dbReference type="EMBL" id="MBK6005166.1"/>
    </source>
</evidence>
<name>A0A934WL38_9BURK</name>
<dbReference type="Proteomes" id="UP000630528">
    <property type="component" value="Unassembled WGS sequence"/>
</dbReference>
<reference evidence="1" key="1">
    <citation type="journal article" date="2012" name="J. Microbiol. Biotechnol.">
        <title>Ramlibacter ginsenosidimutans sp. nov., with ginsenoside-converting activity.</title>
        <authorList>
            <person name="Wang L."/>
            <person name="An D.S."/>
            <person name="Kim S.G."/>
            <person name="Jin F.X."/>
            <person name="Kim S.C."/>
            <person name="Lee S.T."/>
            <person name="Im W.T."/>
        </authorList>
    </citation>
    <scope>NUCLEOTIDE SEQUENCE</scope>
    <source>
        <strain evidence="1">KACC 17527</strain>
    </source>
</reference>
<reference evidence="1" key="2">
    <citation type="submission" date="2021-01" db="EMBL/GenBank/DDBJ databases">
        <authorList>
            <person name="Kang M."/>
        </authorList>
    </citation>
    <scope>NUCLEOTIDE SEQUENCE</scope>
    <source>
        <strain evidence="1">KACC 17527</strain>
    </source>
</reference>
<dbReference type="RefSeq" id="WP_201166518.1">
    <property type="nucleotide sequence ID" value="NZ_JAEPWM010000001.1"/>
</dbReference>
<sequence length="590" mass="62308">MISFVLSLGLALSGCGGGGTSSSAVAAGQKQTAAVGGSPSTSTTTSPSTSVARANLVPLGVNIEGLADYARLQPFVDMMKTARVWGSAAAPWDGAVATDAQGWPTTDAGIVVSMVTQDAGDDQTTYKYLTPGTYKLRFTGTASVASVGSPGTAVANYVYDRATNRSAADVVIGSNATQLMLTFTGTSGGVRDVSLRRPGYPENQTFTNEFIQALAPFGVVRLMDFLATNGNPVQTWGERTTPASGNQTGPKGAAYEYAIAMANELGKDIWITIPFGADDGFVRQLATLLNTNLAPGRVVYVEYSNELWNFFFSQAGQNTDAAVTEALAGDTTLTGGTQCTQALFDLSSGTCNKWWAGFFRVGKRVVRIAQIFSEVMGSAALNNRVRVVYATQFANPNIAEQVLKNIATYRAKPSSVIYGVATAPYFQLPDALASATDATKDQILGALQTALMTDIEPSFALGTYDHGVIVKGKPYSGIDYSGATHKALADYYGIKSLSYEGGPDLRQYSENAATKIAANRDAQMGAMLKSELSQWYGCGNDLYMHYSLVSGWAGSGYWGLSNNPTDLSGAKYTAVQDIANSVRSAFTTCQ</sequence>
<dbReference type="AlphaFoldDB" id="A0A934WL38"/>
<evidence type="ECO:0000313" key="2">
    <source>
        <dbReference type="Proteomes" id="UP000630528"/>
    </source>
</evidence>
<proteinExistence type="predicted"/>
<dbReference type="EMBL" id="JAEPWM010000001">
    <property type="protein sequence ID" value="MBK6005166.1"/>
    <property type="molecule type" value="Genomic_DNA"/>
</dbReference>